<evidence type="ECO:0000313" key="1">
    <source>
        <dbReference type="EMBL" id="SUD60205.1"/>
    </source>
</evidence>
<dbReference type="RefSeq" id="WP_169715580.1">
    <property type="nucleotide sequence ID" value="NZ_UGUW01000004.1"/>
</dbReference>
<sequence length="79" mass="9190">MTHRIIHFKQQALLDPETYQAMLADGVGHWERLAGEVVGIEDEKSHEFAALKAWFRRYDQRGHQYLRAKRALRTGDLVG</sequence>
<proteinExistence type="predicted"/>
<name>A0A379K658_ECTOL</name>
<accession>A0A379K658</accession>
<dbReference type="EMBL" id="UGUW01000004">
    <property type="protein sequence ID" value="SUD60205.1"/>
    <property type="molecule type" value="Genomic_DNA"/>
</dbReference>
<dbReference type="AlphaFoldDB" id="A0A379K658"/>
<evidence type="ECO:0000313" key="2">
    <source>
        <dbReference type="Proteomes" id="UP000254084"/>
    </source>
</evidence>
<organism evidence="1 2">
    <name type="scientific">Ectopseudomonas oleovorans</name>
    <name type="common">Pseudomonas oleovorans</name>
    <dbReference type="NCBI Taxonomy" id="301"/>
    <lineage>
        <taxon>Bacteria</taxon>
        <taxon>Pseudomonadati</taxon>
        <taxon>Pseudomonadota</taxon>
        <taxon>Gammaproteobacteria</taxon>
        <taxon>Pseudomonadales</taxon>
        <taxon>Pseudomonadaceae</taxon>
        <taxon>Ectopseudomonas</taxon>
    </lineage>
</organism>
<protein>
    <submittedName>
        <fullName evidence="1">Uncharacterized protein</fullName>
    </submittedName>
</protein>
<reference evidence="1 2" key="1">
    <citation type="submission" date="2018-06" db="EMBL/GenBank/DDBJ databases">
        <authorList>
            <consortium name="Pathogen Informatics"/>
            <person name="Doyle S."/>
        </authorList>
    </citation>
    <scope>NUCLEOTIDE SEQUENCE [LARGE SCALE GENOMIC DNA]</scope>
    <source>
        <strain evidence="1 2">NCTC10860</strain>
    </source>
</reference>
<dbReference type="Proteomes" id="UP000254084">
    <property type="component" value="Unassembled WGS sequence"/>
</dbReference>
<gene>
    <name evidence="1" type="ORF">NCTC10860_02534</name>
</gene>